<reference evidence="2" key="1">
    <citation type="submission" date="2016-11" db="EMBL/GenBank/DDBJ databases">
        <authorList>
            <person name="Varghese N."/>
            <person name="Submissions S."/>
        </authorList>
    </citation>
    <scope>NUCLEOTIDE SEQUENCE [LARGE SCALE GENOMIC DNA]</scope>
    <source>
        <strain evidence="2">DSM 28223</strain>
    </source>
</reference>
<proteinExistence type="predicted"/>
<accession>A0A1M5LAR2</accession>
<organism evidence="1 2">
    <name type="scientific">Cognatishimia maritima</name>
    <dbReference type="NCBI Taxonomy" id="870908"/>
    <lineage>
        <taxon>Bacteria</taxon>
        <taxon>Pseudomonadati</taxon>
        <taxon>Pseudomonadota</taxon>
        <taxon>Alphaproteobacteria</taxon>
        <taxon>Rhodobacterales</taxon>
        <taxon>Paracoccaceae</taxon>
        <taxon>Cognatishimia</taxon>
    </lineage>
</organism>
<dbReference type="STRING" id="870908.SAMN04488044_1196"/>
<name>A0A1M5LAR2_9RHOB</name>
<dbReference type="EMBL" id="FQWM01000001">
    <property type="protein sequence ID" value="SHG61503.1"/>
    <property type="molecule type" value="Genomic_DNA"/>
</dbReference>
<evidence type="ECO:0000313" key="2">
    <source>
        <dbReference type="Proteomes" id="UP000184211"/>
    </source>
</evidence>
<dbReference type="InterPro" id="IPR007375">
    <property type="entry name" value="SoxG"/>
</dbReference>
<gene>
    <name evidence="1" type="ORF">SAMN04488044_1196</name>
</gene>
<dbReference type="Pfam" id="PF04268">
    <property type="entry name" value="SoxG"/>
    <property type="match status" value="1"/>
</dbReference>
<dbReference type="OrthoDB" id="9814782at2"/>
<sequence length="183" mass="19625">MLHPVSQHQPGVLVASVAAQVSLCAPVARLSLRAKGDVTPLTGAFGVSLPSGIGTCAETDRLSAVRLGPDEWLMKAEVDDLPAILSAGERLYDTLPHSLVDVSGREVTLELSGPKVLDLLTLGMARDPEMIPVGDARRLNFDGVTVLLWRKAEDRFEMDIWHSFAPHILSLLKTGVAELAAEV</sequence>
<dbReference type="InterPro" id="IPR027266">
    <property type="entry name" value="TrmE/GcvT-like"/>
</dbReference>
<evidence type="ECO:0000313" key="1">
    <source>
        <dbReference type="EMBL" id="SHG61503.1"/>
    </source>
</evidence>
<dbReference type="Proteomes" id="UP000184211">
    <property type="component" value="Unassembled WGS sequence"/>
</dbReference>
<protein>
    <submittedName>
        <fullName evidence="1">Sarcosine oxidase subunit gamma</fullName>
    </submittedName>
</protein>
<dbReference type="Gene3D" id="3.30.1360.120">
    <property type="entry name" value="Probable tRNA modification gtpase trme, domain 1"/>
    <property type="match status" value="1"/>
</dbReference>
<dbReference type="AlphaFoldDB" id="A0A1M5LAR2"/>
<dbReference type="RefSeq" id="WP_072791543.1">
    <property type="nucleotide sequence ID" value="NZ_FQWM01000001.1"/>
</dbReference>
<keyword evidence="2" id="KW-1185">Reference proteome</keyword>
<dbReference type="Gene3D" id="3.30.70.1520">
    <property type="entry name" value="Heterotetrameric sarcosine oxidase"/>
    <property type="match status" value="1"/>
</dbReference>
<dbReference type="SUPFAM" id="SSF103025">
    <property type="entry name" value="Folate-binding domain"/>
    <property type="match status" value="1"/>
</dbReference>